<evidence type="ECO:0000256" key="1">
    <source>
        <dbReference type="ARBA" id="ARBA00004479"/>
    </source>
</evidence>
<reference evidence="3" key="1">
    <citation type="submission" date="2025-08" db="UniProtKB">
        <authorList>
            <consortium name="RefSeq"/>
        </authorList>
    </citation>
    <scope>IDENTIFICATION</scope>
    <source>
        <tissue evidence="3">Seedling</tissue>
    </source>
</reference>
<sequence>MILSSYDAAKNYGNQYGILRRKKDEIVRDLKEKENLMELVDPRLGSDYGQEEEVMVAINVALRCTNLSAANRPSMSSVVSMLEGRVAAQGLIAGSAVSTDDSEALRNLLLEMVEENVSESETLLEGNVLESEISILRQ</sequence>
<name>A0ABM3ZWP9_ZIZJJ</name>
<dbReference type="Proteomes" id="UP001652623">
    <property type="component" value="Chromosome 11"/>
</dbReference>
<evidence type="ECO:0000313" key="3">
    <source>
        <dbReference type="RefSeq" id="XP_060668904.1"/>
    </source>
</evidence>
<dbReference type="Gene3D" id="1.10.510.10">
    <property type="entry name" value="Transferase(Phosphotransferase) domain 1"/>
    <property type="match status" value="1"/>
</dbReference>
<keyword evidence="2" id="KW-1185">Reference proteome</keyword>
<evidence type="ECO:0000313" key="2">
    <source>
        <dbReference type="Proteomes" id="UP001652623"/>
    </source>
</evidence>
<proteinExistence type="predicted"/>
<accession>A0ABM3ZWP9</accession>
<dbReference type="PANTHER" id="PTHR48006">
    <property type="entry name" value="LEUCINE-RICH REPEAT-CONTAINING PROTEIN DDB_G0281931-RELATED"/>
    <property type="match status" value="1"/>
</dbReference>
<dbReference type="RefSeq" id="XP_060668904.1">
    <property type="nucleotide sequence ID" value="XM_060812921.1"/>
</dbReference>
<dbReference type="GeneID" id="132800030"/>
<comment type="subcellular location">
    <subcellularLocation>
        <location evidence="1">Membrane</location>
        <topology evidence="1">Single-pass type I membrane protein</topology>
    </subcellularLocation>
</comment>
<protein>
    <submittedName>
        <fullName evidence="3">Probable LRR receptor-like serine/threonine-protein kinase At1g07650</fullName>
    </submittedName>
</protein>
<dbReference type="InterPro" id="IPR051824">
    <property type="entry name" value="LRR_Rcpt-Like_S/T_Kinase"/>
</dbReference>
<dbReference type="PANTHER" id="PTHR48006:SF81">
    <property type="entry name" value="PROTEIN KINASE DOMAIN-CONTAINING PROTEIN"/>
    <property type="match status" value="1"/>
</dbReference>
<organism evidence="2 3">
    <name type="scientific">Ziziphus jujuba</name>
    <name type="common">Chinese jujube</name>
    <name type="synonym">Ziziphus sativa</name>
    <dbReference type="NCBI Taxonomy" id="326968"/>
    <lineage>
        <taxon>Eukaryota</taxon>
        <taxon>Viridiplantae</taxon>
        <taxon>Streptophyta</taxon>
        <taxon>Embryophyta</taxon>
        <taxon>Tracheophyta</taxon>
        <taxon>Spermatophyta</taxon>
        <taxon>Magnoliopsida</taxon>
        <taxon>eudicotyledons</taxon>
        <taxon>Gunneridae</taxon>
        <taxon>Pentapetalae</taxon>
        <taxon>rosids</taxon>
        <taxon>fabids</taxon>
        <taxon>Rosales</taxon>
        <taxon>Rhamnaceae</taxon>
        <taxon>Paliureae</taxon>
        <taxon>Ziziphus</taxon>
    </lineage>
</organism>
<gene>
    <name evidence="3" type="primary">LOC132800030</name>
</gene>